<evidence type="ECO:0000313" key="3">
    <source>
        <dbReference type="EMBL" id="MBG0568096.1"/>
    </source>
</evidence>
<proteinExistence type="predicted"/>
<dbReference type="AlphaFoldDB" id="A0A931G4L7"/>
<name>A0A931G4L7_9ACTN</name>
<dbReference type="GO" id="GO:0005524">
    <property type="term" value="F:ATP binding"/>
    <property type="evidence" value="ECO:0007669"/>
    <property type="project" value="UniProtKB-KW"/>
</dbReference>
<keyword evidence="1" id="KW-0808">Transferase</keyword>
<organism evidence="3 4">
    <name type="scientific">Actinoplanes aureus</name>
    <dbReference type="NCBI Taxonomy" id="2792083"/>
    <lineage>
        <taxon>Bacteria</taxon>
        <taxon>Bacillati</taxon>
        <taxon>Actinomycetota</taxon>
        <taxon>Actinomycetes</taxon>
        <taxon>Micromonosporales</taxon>
        <taxon>Micromonosporaceae</taxon>
        <taxon>Actinoplanes</taxon>
    </lineage>
</organism>
<accession>A0A931G4L7</accession>
<dbReference type="PANTHER" id="PTHR35526">
    <property type="entry name" value="ANTI-SIGMA-F FACTOR RSBW-RELATED"/>
    <property type="match status" value="1"/>
</dbReference>
<reference evidence="3" key="1">
    <citation type="submission" date="2020-11" db="EMBL/GenBank/DDBJ databases">
        <title>Isolation and identification of active actinomycetes.</title>
        <authorList>
            <person name="Sun X."/>
        </authorList>
    </citation>
    <scope>NUCLEOTIDE SEQUENCE</scope>
    <source>
        <strain evidence="3">NEAU-A11</strain>
    </source>
</reference>
<dbReference type="InterPro" id="IPR003594">
    <property type="entry name" value="HATPase_dom"/>
</dbReference>
<keyword evidence="3" id="KW-0067">ATP-binding</keyword>
<dbReference type="InterPro" id="IPR036890">
    <property type="entry name" value="HATPase_C_sf"/>
</dbReference>
<gene>
    <name evidence="3" type="ORF">I4J89_42365</name>
</gene>
<evidence type="ECO:0000256" key="1">
    <source>
        <dbReference type="ARBA" id="ARBA00022527"/>
    </source>
</evidence>
<dbReference type="CDD" id="cd16936">
    <property type="entry name" value="HATPase_RsbW-like"/>
    <property type="match status" value="1"/>
</dbReference>
<protein>
    <submittedName>
        <fullName evidence="3">ATP-binding protein</fullName>
    </submittedName>
</protein>
<dbReference type="GO" id="GO:0004674">
    <property type="term" value="F:protein serine/threonine kinase activity"/>
    <property type="evidence" value="ECO:0007669"/>
    <property type="project" value="UniProtKB-KW"/>
</dbReference>
<dbReference type="EMBL" id="JADQTO010000034">
    <property type="protein sequence ID" value="MBG0568096.1"/>
    <property type="molecule type" value="Genomic_DNA"/>
</dbReference>
<feature type="domain" description="Histidine kinase/HSP90-like ATPase" evidence="2">
    <location>
        <begin position="139"/>
        <end position="238"/>
    </location>
</feature>
<keyword evidence="1" id="KW-0723">Serine/threonine-protein kinase</keyword>
<keyword evidence="4" id="KW-1185">Reference proteome</keyword>
<comment type="caution">
    <text evidence="3">The sequence shown here is derived from an EMBL/GenBank/DDBJ whole genome shotgun (WGS) entry which is preliminary data.</text>
</comment>
<dbReference type="InterPro" id="IPR050267">
    <property type="entry name" value="Anti-sigma-factor_SerPK"/>
</dbReference>
<keyword evidence="1" id="KW-0418">Kinase</keyword>
<sequence>MDLRHSPSPDHSVVSVVDEDTSVVELTVRGRWSRELWLQAHRTLRKRLAEHPAGLLLDLRGLDDPCAESAVFWLTARVRGNSFRPRTPVVAALSTDTALSAALSRFGVPRGLPVFETPARARAALADRSLWPGRLLLRLPAELGAAVAARRAVSDACREWELEPLAARARLVVSELVVNAAEHAGTPIDLMLTQTDFSLHVAVRDRGTCPARVLPADPENPLLARGQGLRLVEAAAFAWGVAPAVTGKTVWAILRATPDQPG</sequence>
<dbReference type="SUPFAM" id="SSF55874">
    <property type="entry name" value="ATPase domain of HSP90 chaperone/DNA topoisomerase II/histidine kinase"/>
    <property type="match status" value="1"/>
</dbReference>
<dbReference type="Pfam" id="PF13581">
    <property type="entry name" value="HATPase_c_2"/>
    <property type="match status" value="1"/>
</dbReference>
<dbReference type="Gene3D" id="3.30.565.10">
    <property type="entry name" value="Histidine kinase-like ATPase, C-terminal domain"/>
    <property type="match status" value="1"/>
</dbReference>
<evidence type="ECO:0000313" key="4">
    <source>
        <dbReference type="Proteomes" id="UP000598146"/>
    </source>
</evidence>
<dbReference type="PANTHER" id="PTHR35526:SF3">
    <property type="entry name" value="ANTI-SIGMA-F FACTOR RSBW"/>
    <property type="match status" value="1"/>
</dbReference>
<dbReference type="RefSeq" id="WP_196419871.1">
    <property type="nucleotide sequence ID" value="NZ_JADQTO010000034.1"/>
</dbReference>
<dbReference type="Proteomes" id="UP000598146">
    <property type="component" value="Unassembled WGS sequence"/>
</dbReference>
<evidence type="ECO:0000259" key="2">
    <source>
        <dbReference type="Pfam" id="PF13581"/>
    </source>
</evidence>
<keyword evidence="3" id="KW-0547">Nucleotide-binding</keyword>